<keyword evidence="3" id="KW-1185">Reference proteome</keyword>
<dbReference type="EMBL" id="LDJH01000011">
    <property type="protein sequence ID" value="KRG58403.1"/>
    <property type="molecule type" value="Genomic_DNA"/>
</dbReference>
<dbReference type="Proteomes" id="UP000051254">
    <property type="component" value="Unassembled WGS sequence"/>
</dbReference>
<evidence type="ECO:0000313" key="2">
    <source>
        <dbReference type="EMBL" id="KRG58403.1"/>
    </source>
</evidence>
<proteinExistence type="predicted"/>
<dbReference type="AlphaFoldDB" id="A0A0R0C046"/>
<dbReference type="STRING" id="266128.ABB25_06275"/>
<feature type="region of interest" description="Disordered" evidence="1">
    <location>
        <begin position="114"/>
        <end position="150"/>
    </location>
</feature>
<reference evidence="2 3" key="1">
    <citation type="submission" date="2015-05" db="EMBL/GenBank/DDBJ databases">
        <title>Genome sequencing and analysis of members of genus Stenotrophomonas.</title>
        <authorList>
            <person name="Patil P.P."/>
            <person name="Midha S."/>
            <person name="Patil P.B."/>
        </authorList>
    </citation>
    <scope>NUCLEOTIDE SEQUENCE [LARGE SCALE GENOMIC DNA]</scope>
    <source>
        <strain evidence="2 3">DSM 17805</strain>
    </source>
</reference>
<gene>
    <name evidence="2" type="ORF">ABB25_06275</name>
</gene>
<protein>
    <recommendedName>
        <fullName evidence="4">Protein sip-5</fullName>
    </recommendedName>
</protein>
<name>A0A0R0C046_9GAMM</name>
<dbReference type="PATRIC" id="fig|266128.3.peg.118"/>
<accession>A0A0R0C046</accession>
<feature type="region of interest" description="Disordered" evidence="1">
    <location>
        <begin position="87"/>
        <end position="106"/>
    </location>
</feature>
<organism evidence="2 3">
    <name type="scientific">Stenotrophomonas koreensis</name>
    <dbReference type="NCBI Taxonomy" id="266128"/>
    <lineage>
        <taxon>Bacteria</taxon>
        <taxon>Pseudomonadati</taxon>
        <taxon>Pseudomonadota</taxon>
        <taxon>Gammaproteobacteria</taxon>
        <taxon>Lysobacterales</taxon>
        <taxon>Lysobacteraceae</taxon>
        <taxon>Stenotrophomonas</taxon>
    </lineage>
</organism>
<evidence type="ECO:0000256" key="1">
    <source>
        <dbReference type="SAM" id="MobiDB-lite"/>
    </source>
</evidence>
<evidence type="ECO:0008006" key="4">
    <source>
        <dbReference type="Google" id="ProtNLM"/>
    </source>
</evidence>
<evidence type="ECO:0000313" key="3">
    <source>
        <dbReference type="Proteomes" id="UP000051254"/>
    </source>
</evidence>
<sequence length="150" mass="15171">MDGRRTQLRQNMQQMRSTWHAAWTPWRILGAGLGAGFVSGKLDPEKAAAGVASRFASAPKILQLLTALSGLLAATRAQVAAAEAEFAAAEAGQHEDGAQAAGAEVASAVPGMATSTAAAAGVSQPLNASGHGQQPPAAEAATELGEDEQR</sequence>
<comment type="caution">
    <text evidence="2">The sequence shown here is derived from an EMBL/GenBank/DDBJ whole genome shotgun (WGS) entry which is preliminary data.</text>
</comment>